<dbReference type="eggNOG" id="KOG2542">
    <property type="taxonomic scope" value="Eukaryota"/>
</dbReference>
<evidence type="ECO:0000256" key="1">
    <source>
        <dbReference type="ARBA" id="ARBA00001946"/>
    </source>
</evidence>
<name>A0A1D8NNJ3_YARLL</name>
<dbReference type="InterPro" id="IPR003846">
    <property type="entry name" value="SelO"/>
</dbReference>
<dbReference type="OMA" id="YGPYGWL"/>
<evidence type="ECO:0000256" key="6">
    <source>
        <dbReference type="ARBA" id="ARBA00022741"/>
    </source>
</evidence>
<evidence type="ECO:0000256" key="2">
    <source>
        <dbReference type="ARBA" id="ARBA00009747"/>
    </source>
</evidence>
<keyword evidence="4" id="KW-0548">Nucleotidyltransferase</keyword>
<evidence type="ECO:0000256" key="7">
    <source>
        <dbReference type="ARBA" id="ARBA00022840"/>
    </source>
</evidence>
<evidence type="ECO:0000313" key="11">
    <source>
        <dbReference type="EMBL" id="RDW22817.1"/>
    </source>
</evidence>
<dbReference type="RefSeq" id="XP_505447.1">
    <property type="nucleotide sequence ID" value="XM_505447.1"/>
</dbReference>
<keyword evidence="5" id="KW-0479">Metal-binding</keyword>
<comment type="cofactor">
    <cofactor evidence="1">
        <name>Mg(2+)</name>
        <dbReference type="ChEBI" id="CHEBI:18420"/>
    </cofactor>
</comment>
<evidence type="ECO:0000256" key="8">
    <source>
        <dbReference type="ARBA" id="ARBA00022842"/>
    </source>
</evidence>
<reference evidence="10 12" key="1">
    <citation type="journal article" date="2016" name="PLoS ONE">
        <title>Sequence Assembly of Yarrowia lipolytica Strain W29/CLIB89 Shows Transposable Element Diversity.</title>
        <authorList>
            <person name="Magnan C."/>
            <person name="Yu J."/>
            <person name="Chang I."/>
            <person name="Jahn E."/>
            <person name="Kanomata Y."/>
            <person name="Wu J."/>
            <person name="Zeller M."/>
            <person name="Oakes M."/>
            <person name="Baldi P."/>
            <person name="Sandmeyer S."/>
        </authorList>
    </citation>
    <scope>NUCLEOTIDE SEQUENCE [LARGE SCALE GENOMIC DNA]</scope>
    <source>
        <strain evidence="10">CLIB89</strain>
        <strain evidence="12">CLIB89(W29)</strain>
    </source>
</reference>
<evidence type="ECO:0000256" key="9">
    <source>
        <dbReference type="ARBA" id="ARBA00031547"/>
    </source>
</evidence>
<accession>A0A1D8NNJ3</accession>
<evidence type="ECO:0000313" key="10">
    <source>
        <dbReference type="EMBL" id="AOW07215.1"/>
    </source>
</evidence>
<evidence type="ECO:0000313" key="12">
    <source>
        <dbReference type="Proteomes" id="UP000182444"/>
    </source>
</evidence>
<proteinExistence type="inferred from homology"/>
<evidence type="ECO:0000256" key="3">
    <source>
        <dbReference type="ARBA" id="ARBA00022679"/>
    </source>
</evidence>
<dbReference type="PANTHER" id="PTHR32057:SF14">
    <property type="entry name" value="PROTEIN ADENYLYLTRANSFERASE SELO, MITOCHONDRIAL"/>
    <property type="match status" value="1"/>
</dbReference>
<dbReference type="EMBL" id="KZ859147">
    <property type="protein sequence ID" value="RDW22817.1"/>
    <property type="molecule type" value="Genomic_DNA"/>
</dbReference>
<keyword evidence="3" id="KW-0808">Transferase</keyword>
<dbReference type="Pfam" id="PF02696">
    <property type="entry name" value="SelO"/>
    <property type="match status" value="1"/>
</dbReference>
<dbReference type="VEuPathDB" id="FungiDB:YALI0_F15191g"/>
<protein>
    <recommendedName>
        <fullName evidence="9">Selenoprotein O</fullName>
    </recommendedName>
</protein>
<reference evidence="11 13" key="2">
    <citation type="submission" date="2018-07" db="EMBL/GenBank/DDBJ databases">
        <title>Draft Genome Assemblies for Five Robust Yarrowia lipolytica Strains Exhibiting High Lipid Production and Pentose Sugar Utilization and Sugar Alcohol Secretion from Undetoxified Lignocellulosic Biomass Hydrolysates.</title>
        <authorList>
            <consortium name="DOE Joint Genome Institute"/>
            <person name="Walker C."/>
            <person name="Ryu S."/>
            <person name="Na H."/>
            <person name="Zane M."/>
            <person name="LaButti K."/>
            <person name="Lipzen A."/>
            <person name="Haridas S."/>
            <person name="Barry K."/>
            <person name="Grigoriev I.V."/>
            <person name="Quarterman J."/>
            <person name="Slininger P."/>
            <person name="Dien B."/>
            <person name="Trinh C.T."/>
        </authorList>
    </citation>
    <scope>NUCLEOTIDE SEQUENCE [LARGE SCALE GENOMIC DNA]</scope>
    <source>
        <strain evidence="11 13">YB392</strain>
    </source>
</reference>
<dbReference type="GO" id="GO:0005739">
    <property type="term" value="C:mitochondrion"/>
    <property type="evidence" value="ECO:0007669"/>
    <property type="project" value="EnsemblFungi"/>
</dbReference>
<evidence type="ECO:0000313" key="13">
    <source>
        <dbReference type="Proteomes" id="UP000256601"/>
    </source>
</evidence>
<keyword evidence="7" id="KW-0067">ATP-binding</keyword>
<dbReference type="KEGG" id="yli:2908927"/>
<dbReference type="Proteomes" id="UP000182444">
    <property type="component" value="Chromosome 1F"/>
</dbReference>
<dbReference type="AlphaFoldDB" id="A0A1D8NNJ3"/>
<sequence>MLTTLKNIKKTSSFTARMAPDALFPTLQSVKEAPEELLRKDRYLKSGNFTWVYPEQRPEYKMLAVSPPAVHDIGLEAAEATSDYFKDIVMGKKYVEDPFPYAQAYAGWQFGEWAGQLGDGRALSLFETHNPVTGKRYELQLKGSGLTPYSRFADGKAVLRSSIREFLGSEYVNALGIPTTRALSLAELPGTTARRGRGKEPCAVICRFAESWVRVGTFDLLRNRGDRPGVKQLADYVVDDVFGGEDKLLNNDHTRDAIAKSAIPYKHNNRYVKLYREIVTRNAYMCALWQVFGYLNGVVNSDNTSVYGLTIDYGPYAFMDAFDPNYTPNHDDGLLRYSYKNVPTAVWWNMVRLGEDLAELLGVAEGTDLENLTKSEKNELLDTAEAVITSAGEEYKAVFLYTYKKFISKRYGLLEQRDSDFDELMTPTLNMLEDSALDYHRFFRLLGDLPFFTGENASKSEPADFAPDVEQFISPEKNINAIKTPSQTRTELSQFLADFKKRLAAENNTDDAARKVRSREINPKFVLRSWVMQEVVEDAHKGDYDKLERVLNMALHPFQETWDEDWDDEEARFCGHVPKYCDSIQQTCSS</sequence>
<keyword evidence="8" id="KW-0460">Magnesium</keyword>
<keyword evidence="6" id="KW-0547">Nucleotide-binding</keyword>
<dbReference type="GO" id="GO:0046872">
    <property type="term" value="F:metal ion binding"/>
    <property type="evidence" value="ECO:0007669"/>
    <property type="project" value="UniProtKB-KW"/>
</dbReference>
<comment type="similarity">
    <text evidence="2">Belongs to the SELO family.</text>
</comment>
<dbReference type="EMBL" id="CP017558">
    <property type="protein sequence ID" value="AOW07215.1"/>
    <property type="molecule type" value="Genomic_DNA"/>
</dbReference>
<dbReference type="VEuPathDB" id="FungiDB:YALI1_F20426g"/>
<dbReference type="GO" id="GO:0045454">
    <property type="term" value="P:cell redox homeostasis"/>
    <property type="evidence" value="ECO:0007669"/>
    <property type="project" value="EnsemblFungi"/>
</dbReference>
<dbReference type="GO" id="GO:0070733">
    <property type="term" value="F:AMPylase activity"/>
    <property type="evidence" value="ECO:0007669"/>
    <property type="project" value="EnsemblFungi"/>
</dbReference>
<dbReference type="OrthoDB" id="10254721at2759"/>
<dbReference type="GO" id="GO:0005524">
    <property type="term" value="F:ATP binding"/>
    <property type="evidence" value="ECO:0007669"/>
    <property type="project" value="UniProtKB-KW"/>
</dbReference>
<dbReference type="HAMAP" id="MF_00692">
    <property type="entry name" value="SelO"/>
    <property type="match status" value="1"/>
</dbReference>
<gene>
    <name evidence="11" type="ORF">B0I71DRAFT_167611</name>
    <name evidence="10" type="ORF">YALI1_F20426g</name>
</gene>
<dbReference type="GeneID" id="2908927"/>
<evidence type="ECO:0000256" key="4">
    <source>
        <dbReference type="ARBA" id="ARBA00022695"/>
    </source>
</evidence>
<evidence type="ECO:0000256" key="5">
    <source>
        <dbReference type="ARBA" id="ARBA00022723"/>
    </source>
</evidence>
<organism evidence="10 12">
    <name type="scientific">Yarrowia lipolytica</name>
    <name type="common">Candida lipolytica</name>
    <dbReference type="NCBI Taxonomy" id="4952"/>
    <lineage>
        <taxon>Eukaryota</taxon>
        <taxon>Fungi</taxon>
        <taxon>Dikarya</taxon>
        <taxon>Ascomycota</taxon>
        <taxon>Saccharomycotina</taxon>
        <taxon>Dipodascomycetes</taxon>
        <taxon>Dipodascales</taxon>
        <taxon>Dipodascales incertae sedis</taxon>
        <taxon>Yarrowia</taxon>
    </lineage>
</organism>
<dbReference type="Proteomes" id="UP000256601">
    <property type="component" value="Unassembled WGS sequence"/>
</dbReference>
<dbReference type="PANTHER" id="PTHR32057">
    <property type="entry name" value="PROTEIN ADENYLYLTRANSFERASE SELO, MITOCHONDRIAL"/>
    <property type="match status" value="1"/>
</dbReference>